<dbReference type="Pfam" id="PF00035">
    <property type="entry name" value="dsrm"/>
    <property type="match status" value="1"/>
</dbReference>
<dbReference type="GO" id="GO:0010468">
    <property type="term" value="P:regulation of gene expression"/>
    <property type="evidence" value="ECO:0007669"/>
    <property type="project" value="TreeGrafter"/>
</dbReference>
<keyword evidence="7 17" id="KW-0507">mRNA processing</keyword>
<dbReference type="GO" id="GO:0046872">
    <property type="term" value="F:metal ion binding"/>
    <property type="evidence" value="ECO:0007669"/>
    <property type="project" value="UniProtKB-KW"/>
</dbReference>
<evidence type="ECO:0000256" key="16">
    <source>
        <dbReference type="ARBA" id="ARBA00053741"/>
    </source>
</evidence>
<dbReference type="SMART" id="SM00358">
    <property type="entry name" value="DSRM"/>
    <property type="match status" value="1"/>
</dbReference>
<protein>
    <recommendedName>
        <fullName evidence="17">Ribonuclease 3</fullName>
        <ecNumber evidence="17">3.1.26.3</ecNumber>
    </recommendedName>
    <alternativeName>
        <fullName evidence="17">Ribonuclease III</fullName>
        <shortName evidence="17">RNase III</shortName>
    </alternativeName>
</protein>
<comment type="similarity">
    <text evidence="3">Belongs to the ribonuclease III family.</text>
</comment>
<evidence type="ECO:0000256" key="14">
    <source>
        <dbReference type="ARBA" id="ARBA00022842"/>
    </source>
</evidence>
<evidence type="ECO:0000313" key="22">
    <source>
        <dbReference type="Proteomes" id="UP000004483"/>
    </source>
</evidence>
<dbReference type="GO" id="GO:0019843">
    <property type="term" value="F:rRNA binding"/>
    <property type="evidence" value="ECO:0007669"/>
    <property type="project" value="UniProtKB-KW"/>
</dbReference>
<dbReference type="InterPro" id="IPR000999">
    <property type="entry name" value="RNase_III_dom"/>
</dbReference>
<dbReference type="GO" id="GO:0006364">
    <property type="term" value="P:rRNA processing"/>
    <property type="evidence" value="ECO:0007669"/>
    <property type="project" value="UniProtKB-UniRule"/>
</dbReference>
<evidence type="ECO:0000256" key="10">
    <source>
        <dbReference type="ARBA" id="ARBA00022723"/>
    </source>
</evidence>
<keyword evidence="5 17" id="KW-0963">Cytoplasm</keyword>
<comment type="catalytic activity">
    <reaction evidence="1 17">
        <text>Endonucleolytic cleavage to 5'-phosphomonoester.</text>
        <dbReference type="EC" id="3.1.26.3"/>
    </reaction>
</comment>
<comment type="function">
    <text evidence="17">Digests double-stranded RNA. Involved in the processing of primary rRNA transcript to yield the immediate precursors to the large and small rRNAs (23S and 16S). Processes some mRNAs, and tRNAs when they are encoded in the rRNA operon. Processes pre-crRNA and tracrRNA of type II CRISPR loci if present in the organism.</text>
</comment>
<keyword evidence="14 17" id="KW-0460">Magnesium</keyword>
<evidence type="ECO:0000256" key="18">
    <source>
        <dbReference type="SAM" id="MobiDB-lite"/>
    </source>
</evidence>
<evidence type="ECO:0000256" key="17">
    <source>
        <dbReference type="HAMAP-Rule" id="MF_00104"/>
    </source>
</evidence>
<dbReference type="GO" id="GO:0006397">
    <property type="term" value="P:mRNA processing"/>
    <property type="evidence" value="ECO:0007669"/>
    <property type="project" value="UniProtKB-UniRule"/>
</dbReference>
<dbReference type="Gene3D" id="3.30.160.20">
    <property type="match status" value="1"/>
</dbReference>
<keyword evidence="6 17" id="KW-0698">rRNA processing</keyword>
<reference evidence="21 22" key="1">
    <citation type="submission" date="2009-01" db="EMBL/GenBank/DDBJ databases">
        <authorList>
            <person name="Qin X."/>
            <person name="Bachman B."/>
            <person name="Battles P."/>
            <person name="Bell A."/>
            <person name="Bess C."/>
            <person name="Bickham C."/>
            <person name="Chaboub L."/>
            <person name="Chen D."/>
            <person name="Coyle M."/>
            <person name="Deiros D.R."/>
            <person name="Dinh H."/>
            <person name="Forbes L."/>
            <person name="Fowler G."/>
            <person name="Francisco L."/>
            <person name="Fu Q."/>
            <person name="Gubbala S."/>
            <person name="Hale W."/>
            <person name="Han Y."/>
            <person name="Hemphill L."/>
            <person name="Highlander S.K."/>
            <person name="Hirani K."/>
            <person name="Hogues M."/>
            <person name="Jackson L."/>
            <person name="Jakkamsetti A."/>
            <person name="Javaid M."/>
            <person name="Jiang H."/>
            <person name="Korchina V."/>
            <person name="Kovar C."/>
            <person name="Lara F."/>
            <person name="Lee S."/>
            <person name="Mata R."/>
            <person name="Mathew T."/>
            <person name="Moen C."/>
            <person name="Morales K."/>
            <person name="Munidasa M."/>
            <person name="Nazareth L."/>
            <person name="Ngo R."/>
            <person name="Nguyen L."/>
            <person name="Okwuonu G."/>
            <person name="Ongeri F."/>
            <person name="Patil S."/>
            <person name="Petrosino J."/>
            <person name="Pham C."/>
            <person name="Pham P."/>
            <person name="Pu L.-L."/>
            <person name="Puazo M."/>
            <person name="Raj R."/>
            <person name="Reid J."/>
            <person name="Rouhana J."/>
            <person name="Saada N."/>
            <person name="Shang Y."/>
            <person name="Simmons D."/>
            <person name="Thornton R."/>
            <person name="Warren J."/>
            <person name="Weissenberger G."/>
            <person name="Zhang J."/>
            <person name="Zhang L."/>
            <person name="Zhou C."/>
            <person name="Zhu D."/>
            <person name="Muzny D."/>
            <person name="Worley K."/>
            <person name="Gibbs R."/>
        </authorList>
    </citation>
    <scope>NUCLEOTIDE SEQUENCE [LARGE SCALE GENOMIC DNA]</scope>
    <source>
        <strain evidence="21 22">ATCC 49540</strain>
    </source>
</reference>
<keyword evidence="11 17" id="KW-0699">rRNA-binding</keyword>
<evidence type="ECO:0000256" key="7">
    <source>
        <dbReference type="ARBA" id="ARBA00022664"/>
    </source>
</evidence>
<sequence>MYFIAAFFTSLTKRKEVFTIKDLQDYLAKEFDIHFTNPDLLAEAFTQASYVNEHPHQGLKFYERIEFLGDAVLELIVSEYIYKRFPELPQGKLTRLRAAMVCEDSFSKFAKECHFDQYIRLGHGEEMAGARQRPGLLCDIFESFIGALYLDQGRPAVEKFVRRVIFPKLDLGWFDHAVDAKTSLQEFLQRDGDVDIEYHLLQESGTENDPEFKVNVSADGKVIGEGTGSSKKHAEMKAASQALNKLRQEGK</sequence>
<dbReference type="InterPro" id="IPR011907">
    <property type="entry name" value="RNase_III"/>
</dbReference>
<evidence type="ECO:0000256" key="12">
    <source>
        <dbReference type="ARBA" id="ARBA00022759"/>
    </source>
</evidence>
<dbReference type="GO" id="GO:0042802">
    <property type="term" value="F:identical protein binding"/>
    <property type="evidence" value="ECO:0007669"/>
    <property type="project" value="UniProtKB-ARBA"/>
</dbReference>
<keyword evidence="15 17" id="KW-0694">RNA-binding</keyword>
<dbReference type="EC" id="3.1.26.3" evidence="17"/>
<dbReference type="GO" id="GO:0005737">
    <property type="term" value="C:cytoplasm"/>
    <property type="evidence" value="ECO:0007669"/>
    <property type="project" value="UniProtKB-SubCell"/>
</dbReference>
<keyword evidence="12 17" id="KW-0255">Endonuclease</keyword>
<evidence type="ECO:0000256" key="1">
    <source>
        <dbReference type="ARBA" id="ARBA00000109"/>
    </source>
</evidence>
<feature type="domain" description="DRBM" evidence="19">
    <location>
        <begin position="179"/>
        <end position="248"/>
    </location>
</feature>
<comment type="caution">
    <text evidence="21">The sequence shown here is derived from an EMBL/GenBank/DDBJ whole genome shotgun (WGS) entry which is preliminary data.</text>
</comment>
<feature type="region of interest" description="Disordered" evidence="18">
    <location>
        <begin position="224"/>
        <end position="251"/>
    </location>
</feature>
<dbReference type="Gene3D" id="1.10.1520.10">
    <property type="entry name" value="Ribonuclease III domain"/>
    <property type="match status" value="1"/>
</dbReference>
<comment type="cofactor">
    <cofactor evidence="17">
        <name>Mg(2+)</name>
        <dbReference type="ChEBI" id="CHEBI:18420"/>
    </cofactor>
</comment>
<dbReference type="FunFam" id="3.30.160.20:FF:000003">
    <property type="entry name" value="Ribonuclease 3"/>
    <property type="match status" value="1"/>
</dbReference>
<name>C2EW95_9LACO</name>
<feature type="active site" evidence="17">
    <location>
        <position position="142"/>
    </location>
</feature>
<dbReference type="PROSITE" id="PS50137">
    <property type="entry name" value="DS_RBD"/>
    <property type="match status" value="1"/>
</dbReference>
<dbReference type="PROSITE" id="PS50142">
    <property type="entry name" value="RNASE_3_2"/>
    <property type="match status" value="1"/>
</dbReference>
<proteinExistence type="inferred from homology"/>
<evidence type="ECO:0000256" key="9">
    <source>
        <dbReference type="ARBA" id="ARBA00022722"/>
    </source>
</evidence>
<evidence type="ECO:0000256" key="6">
    <source>
        <dbReference type="ARBA" id="ARBA00022552"/>
    </source>
</evidence>
<evidence type="ECO:0000256" key="15">
    <source>
        <dbReference type="ARBA" id="ARBA00022884"/>
    </source>
</evidence>
<comment type="subunit">
    <text evidence="4 17">Homodimer.</text>
</comment>
<comment type="subcellular location">
    <subcellularLocation>
        <location evidence="2 17">Cytoplasm</location>
    </subcellularLocation>
</comment>
<dbReference type="AlphaFoldDB" id="C2EW95"/>
<dbReference type="SMART" id="SM00535">
    <property type="entry name" value="RIBOc"/>
    <property type="match status" value="1"/>
</dbReference>
<feature type="binding site" evidence="17">
    <location>
        <position position="139"/>
    </location>
    <ligand>
        <name>Mg(2+)</name>
        <dbReference type="ChEBI" id="CHEBI:18420"/>
    </ligand>
</feature>
<evidence type="ECO:0000256" key="13">
    <source>
        <dbReference type="ARBA" id="ARBA00022801"/>
    </source>
</evidence>
<evidence type="ECO:0000313" key="21">
    <source>
        <dbReference type="EMBL" id="EEJ39849.1"/>
    </source>
</evidence>
<dbReference type="eggNOG" id="COG0571">
    <property type="taxonomic scope" value="Bacteria"/>
</dbReference>
<feature type="active site" evidence="17">
    <location>
        <position position="70"/>
    </location>
</feature>
<comment type="function">
    <text evidence="16">Digests double-stranded RNA. Involved in the processing of primary rRNA transcript to yield the immediate precursors to the large and small rRNAs (23S and 16S). Also processes some mRNAs, and tRNAs when they are encoded in the rRNA operon.</text>
</comment>
<dbReference type="Pfam" id="PF14622">
    <property type="entry name" value="Ribonucleas_3_3"/>
    <property type="match status" value="1"/>
</dbReference>
<dbReference type="InterPro" id="IPR036389">
    <property type="entry name" value="RNase_III_sf"/>
</dbReference>
<dbReference type="HAMAP" id="MF_00104">
    <property type="entry name" value="RNase_III"/>
    <property type="match status" value="1"/>
</dbReference>
<feature type="domain" description="RNase III" evidence="20">
    <location>
        <begin position="24"/>
        <end position="153"/>
    </location>
</feature>
<keyword evidence="13 17" id="KW-0378">Hydrolase</keyword>
<dbReference type="NCBIfam" id="TIGR02191">
    <property type="entry name" value="RNaseIII"/>
    <property type="match status" value="1"/>
</dbReference>
<dbReference type="CDD" id="cd10845">
    <property type="entry name" value="DSRM_RNAse_III_family"/>
    <property type="match status" value="1"/>
</dbReference>
<evidence type="ECO:0000256" key="3">
    <source>
        <dbReference type="ARBA" id="ARBA00010183"/>
    </source>
</evidence>
<evidence type="ECO:0000259" key="19">
    <source>
        <dbReference type="PROSITE" id="PS50137"/>
    </source>
</evidence>
<evidence type="ECO:0000256" key="11">
    <source>
        <dbReference type="ARBA" id="ARBA00022730"/>
    </source>
</evidence>
<keyword evidence="10 17" id="KW-0479">Metal-binding</keyword>
<organism evidence="21 22">
    <name type="scientific">Limosilactobacillus vaginalis DSM 5837 = ATCC 49540</name>
    <dbReference type="NCBI Taxonomy" id="1423814"/>
    <lineage>
        <taxon>Bacteria</taxon>
        <taxon>Bacillati</taxon>
        <taxon>Bacillota</taxon>
        <taxon>Bacilli</taxon>
        <taxon>Lactobacillales</taxon>
        <taxon>Lactobacillaceae</taxon>
        <taxon>Limosilactobacillus</taxon>
    </lineage>
</organism>
<dbReference type="PATRIC" id="fig|1423814.6.peg.1006"/>
<dbReference type="SUPFAM" id="SSF54768">
    <property type="entry name" value="dsRNA-binding domain-like"/>
    <property type="match status" value="1"/>
</dbReference>
<feature type="binding site" evidence="17">
    <location>
        <position position="66"/>
    </location>
    <ligand>
        <name>Mg(2+)</name>
        <dbReference type="ChEBI" id="CHEBI:18420"/>
    </ligand>
</feature>
<keyword evidence="8 17" id="KW-0819">tRNA processing</keyword>
<dbReference type="PANTHER" id="PTHR11207:SF0">
    <property type="entry name" value="RIBONUCLEASE 3"/>
    <property type="match status" value="1"/>
</dbReference>
<feature type="binding site" evidence="17">
    <location>
        <position position="142"/>
    </location>
    <ligand>
        <name>Mg(2+)</name>
        <dbReference type="ChEBI" id="CHEBI:18420"/>
    </ligand>
</feature>
<dbReference type="GO" id="GO:0008033">
    <property type="term" value="P:tRNA processing"/>
    <property type="evidence" value="ECO:0007669"/>
    <property type="project" value="UniProtKB-KW"/>
</dbReference>
<dbReference type="GO" id="GO:0004525">
    <property type="term" value="F:ribonuclease III activity"/>
    <property type="evidence" value="ECO:0007669"/>
    <property type="project" value="UniProtKB-UniRule"/>
</dbReference>
<dbReference type="FunFam" id="1.10.1520.10:FF:000001">
    <property type="entry name" value="Ribonuclease 3"/>
    <property type="match status" value="1"/>
</dbReference>
<gene>
    <name evidence="17 21" type="primary">rnc</name>
    <name evidence="21" type="ORF">HMPREF0549_1731</name>
</gene>
<dbReference type="HOGENOM" id="CLU_000907_1_3_9"/>
<dbReference type="PANTHER" id="PTHR11207">
    <property type="entry name" value="RIBONUCLEASE III"/>
    <property type="match status" value="1"/>
</dbReference>
<dbReference type="STRING" id="1423814.HMPREF0549_1731"/>
<dbReference type="EMBL" id="ACGV01000190">
    <property type="protein sequence ID" value="EEJ39849.1"/>
    <property type="molecule type" value="Genomic_DNA"/>
</dbReference>
<evidence type="ECO:0000256" key="5">
    <source>
        <dbReference type="ARBA" id="ARBA00022490"/>
    </source>
</evidence>
<dbReference type="CDD" id="cd00593">
    <property type="entry name" value="RIBOc"/>
    <property type="match status" value="1"/>
</dbReference>
<dbReference type="GO" id="GO:0003725">
    <property type="term" value="F:double-stranded RNA binding"/>
    <property type="evidence" value="ECO:0007669"/>
    <property type="project" value="TreeGrafter"/>
</dbReference>
<dbReference type="InterPro" id="IPR014720">
    <property type="entry name" value="dsRBD_dom"/>
</dbReference>
<dbReference type="SUPFAM" id="SSF69065">
    <property type="entry name" value="RNase III domain-like"/>
    <property type="match status" value="1"/>
</dbReference>
<evidence type="ECO:0000256" key="4">
    <source>
        <dbReference type="ARBA" id="ARBA00011738"/>
    </source>
</evidence>
<dbReference type="Proteomes" id="UP000004483">
    <property type="component" value="Unassembled WGS sequence"/>
</dbReference>
<evidence type="ECO:0000256" key="2">
    <source>
        <dbReference type="ARBA" id="ARBA00004496"/>
    </source>
</evidence>
<evidence type="ECO:0000256" key="8">
    <source>
        <dbReference type="ARBA" id="ARBA00022694"/>
    </source>
</evidence>
<keyword evidence="9 17" id="KW-0540">Nuclease</keyword>
<evidence type="ECO:0000259" key="20">
    <source>
        <dbReference type="PROSITE" id="PS50142"/>
    </source>
</evidence>
<accession>C2EW95</accession>